<sequence>MDPPEGYLATKPGQVCRLRRSLYGLKQASRQWNLELTTKLLDYGFTQSAHDNCLFLKHTGSDFIALLVYVDDILLTGTLESSLHNVKQYLDGLFTIKDLGSAKYFLGLELARSSHGLLVTQHKYLQDILSDTSMLNAKVASTPFLSGLHLTHDEGALLQFSDRYRRFVGRLLYLGFTRPDLSFPVQQLS</sequence>
<name>A0AAE2BQR2_9LAMI</name>
<reference evidence="2" key="2">
    <citation type="journal article" date="2024" name="Plant">
        <title>Genomic evolution and insights into agronomic trait innovations of Sesamum species.</title>
        <authorList>
            <person name="Miao H."/>
            <person name="Wang L."/>
            <person name="Qu L."/>
            <person name="Liu H."/>
            <person name="Sun Y."/>
            <person name="Le M."/>
            <person name="Wang Q."/>
            <person name="Wei S."/>
            <person name="Zheng Y."/>
            <person name="Lin W."/>
            <person name="Duan Y."/>
            <person name="Cao H."/>
            <person name="Xiong S."/>
            <person name="Wang X."/>
            <person name="Wei L."/>
            <person name="Li C."/>
            <person name="Ma Q."/>
            <person name="Ju M."/>
            <person name="Zhao R."/>
            <person name="Li G."/>
            <person name="Mu C."/>
            <person name="Tian Q."/>
            <person name="Mei H."/>
            <person name="Zhang T."/>
            <person name="Gao T."/>
            <person name="Zhang H."/>
        </authorList>
    </citation>
    <scope>NUCLEOTIDE SEQUENCE</scope>
    <source>
        <strain evidence="2">K16</strain>
    </source>
</reference>
<evidence type="ECO:0000259" key="1">
    <source>
        <dbReference type="Pfam" id="PF07727"/>
    </source>
</evidence>
<evidence type="ECO:0000313" key="3">
    <source>
        <dbReference type="Proteomes" id="UP001289374"/>
    </source>
</evidence>
<evidence type="ECO:0000313" key="2">
    <source>
        <dbReference type="EMBL" id="KAK4394326.1"/>
    </source>
</evidence>
<keyword evidence="3" id="KW-1185">Reference proteome</keyword>
<proteinExistence type="predicted"/>
<dbReference type="SUPFAM" id="SSF56672">
    <property type="entry name" value="DNA/RNA polymerases"/>
    <property type="match status" value="1"/>
</dbReference>
<protein>
    <submittedName>
        <fullName evidence="2">Retrovirus-related Pol polyprotein from transposon RE1</fullName>
    </submittedName>
</protein>
<dbReference type="InterPro" id="IPR043502">
    <property type="entry name" value="DNA/RNA_pol_sf"/>
</dbReference>
<accession>A0AAE2BQR2</accession>
<comment type="caution">
    <text evidence="2">The sequence shown here is derived from an EMBL/GenBank/DDBJ whole genome shotgun (WGS) entry which is preliminary data.</text>
</comment>
<dbReference type="AlphaFoldDB" id="A0AAE2BQR2"/>
<feature type="domain" description="Reverse transcriptase Ty1/copia-type" evidence="1">
    <location>
        <begin position="2"/>
        <end position="145"/>
    </location>
</feature>
<dbReference type="Proteomes" id="UP001289374">
    <property type="component" value="Unassembled WGS sequence"/>
</dbReference>
<gene>
    <name evidence="2" type="ORF">Sango_1903400</name>
</gene>
<dbReference type="EMBL" id="JACGWL010000010">
    <property type="protein sequence ID" value="KAK4394326.1"/>
    <property type="molecule type" value="Genomic_DNA"/>
</dbReference>
<dbReference type="Pfam" id="PF07727">
    <property type="entry name" value="RVT_2"/>
    <property type="match status" value="1"/>
</dbReference>
<dbReference type="InterPro" id="IPR013103">
    <property type="entry name" value="RVT_2"/>
</dbReference>
<organism evidence="2 3">
    <name type="scientific">Sesamum angolense</name>
    <dbReference type="NCBI Taxonomy" id="2727404"/>
    <lineage>
        <taxon>Eukaryota</taxon>
        <taxon>Viridiplantae</taxon>
        <taxon>Streptophyta</taxon>
        <taxon>Embryophyta</taxon>
        <taxon>Tracheophyta</taxon>
        <taxon>Spermatophyta</taxon>
        <taxon>Magnoliopsida</taxon>
        <taxon>eudicotyledons</taxon>
        <taxon>Gunneridae</taxon>
        <taxon>Pentapetalae</taxon>
        <taxon>asterids</taxon>
        <taxon>lamiids</taxon>
        <taxon>Lamiales</taxon>
        <taxon>Pedaliaceae</taxon>
        <taxon>Sesamum</taxon>
    </lineage>
</organism>
<reference evidence="2" key="1">
    <citation type="submission" date="2020-06" db="EMBL/GenBank/DDBJ databases">
        <authorList>
            <person name="Li T."/>
            <person name="Hu X."/>
            <person name="Zhang T."/>
            <person name="Song X."/>
            <person name="Zhang H."/>
            <person name="Dai N."/>
            <person name="Sheng W."/>
            <person name="Hou X."/>
            <person name="Wei L."/>
        </authorList>
    </citation>
    <scope>NUCLEOTIDE SEQUENCE</scope>
    <source>
        <strain evidence="2">K16</strain>
        <tissue evidence="2">Leaf</tissue>
    </source>
</reference>